<reference evidence="2 3" key="1">
    <citation type="submission" date="2018-11" db="EMBL/GenBank/DDBJ databases">
        <title>Sequencing the genomes of 1000 actinobacteria strains.</title>
        <authorList>
            <person name="Klenk H.-P."/>
        </authorList>
    </citation>
    <scope>NUCLEOTIDE SEQUENCE [LARGE SCALE GENOMIC DNA]</scope>
    <source>
        <strain evidence="2 3">DSM 44254</strain>
    </source>
</reference>
<keyword evidence="1" id="KW-0472">Membrane</keyword>
<evidence type="ECO:0000313" key="3">
    <source>
        <dbReference type="Proteomes" id="UP000272400"/>
    </source>
</evidence>
<organism evidence="2 3">
    <name type="scientific">Actinocorallia herbida</name>
    <dbReference type="NCBI Taxonomy" id="58109"/>
    <lineage>
        <taxon>Bacteria</taxon>
        <taxon>Bacillati</taxon>
        <taxon>Actinomycetota</taxon>
        <taxon>Actinomycetes</taxon>
        <taxon>Streptosporangiales</taxon>
        <taxon>Thermomonosporaceae</taxon>
        <taxon>Actinocorallia</taxon>
    </lineage>
</organism>
<dbReference type="AlphaFoldDB" id="A0A3N1CQQ4"/>
<proteinExistence type="predicted"/>
<dbReference type="RefSeq" id="WP_123662005.1">
    <property type="nucleotide sequence ID" value="NZ_RJKE01000001.1"/>
</dbReference>
<name>A0A3N1CQQ4_9ACTN</name>
<evidence type="ECO:0000313" key="2">
    <source>
        <dbReference type="EMBL" id="ROO83058.1"/>
    </source>
</evidence>
<feature type="transmembrane region" description="Helical" evidence="1">
    <location>
        <begin position="69"/>
        <end position="94"/>
    </location>
</feature>
<gene>
    <name evidence="2" type="ORF">EDD29_0547</name>
</gene>
<keyword evidence="1" id="KW-0812">Transmembrane</keyword>
<dbReference type="EMBL" id="RJKE01000001">
    <property type="protein sequence ID" value="ROO83058.1"/>
    <property type="molecule type" value="Genomic_DNA"/>
</dbReference>
<keyword evidence="3" id="KW-1185">Reference proteome</keyword>
<sequence>MGILRAGRRRPPGVFTGLLASAVLLWTAAAFWEVVGILLWLVLGVVTLVCWGRGVAAEVRPEWDGGERLAVILLRSALVPVLVCASLAVSVAGLPTRAAFAVSRPSLERAADARSGDTRIAGVLPAYLEFQDEGAVYYTVDAGLGLSPCGFLRLHPGKDLSDVVAAHGEHLSGPWHTYCYDPWESPFYDPAEDEAE</sequence>
<dbReference type="Proteomes" id="UP000272400">
    <property type="component" value="Unassembled WGS sequence"/>
</dbReference>
<keyword evidence="1" id="KW-1133">Transmembrane helix</keyword>
<comment type="caution">
    <text evidence="2">The sequence shown here is derived from an EMBL/GenBank/DDBJ whole genome shotgun (WGS) entry which is preliminary data.</text>
</comment>
<protein>
    <submittedName>
        <fullName evidence="2">Uncharacterized protein</fullName>
    </submittedName>
</protein>
<evidence type="ECO:0000256" key="1">
    <source>
        <dbReference type="SAM" id="Phobius"/>
    </source>
</evidence>
<accession>A0A3N1CQQ4</accession>
<feature type="transmembrane region" description="Helical" evidence="1">
    <location>
        <begin position="12"/>
        <end position="31"/>
    </location>
</feature>
<feature type="transmembrane region" description="Helical" evidence="1">
    <location>
        <begin position="37"/>
        <end position="57"/>
    </location>
</feature>